<keyword evidence="2" id="KW-0472">Membrane</keyword>
<accession>A0AAJ6TZ37</accession>
<dbReference type="KEGG" id="peu:105122410"/>
<dbReference type="InterPro" id="IPR025521">
    <property type="entry name" value="Neprosin_propep"/>
</dbReference>
<evidence type="ECO:0000313" key="5">
    <source>
        <dbReference type="RefSeq" id="XP_011019804.1"/>
    </source>
</evidence>
<dbReference type="Pfam" id="PF03080">
    <property type="entry name" value="Neprosin"/>
    <property type="match status" value="2"/>
</dbReference>
<proteinExistence type="predicted"/>
<reference evidence="5" key="1">
    <citation type="submission" date="2025-08" db="UniProtKB">
        <authorList>
            <consortium name="RefSeq"/>
        </authorList>
    </citation>
    <scope>IDENTIFICATION</scope>
</reference>
<keyword evidence="4" id="KW-1185">Reference proteome</keyword>
<gene>
    <name evidence="5" type="primary">LOC105122410</name>
</gene>
<feature type="domain" description="Neprosin PEP catalytic" evidence="3">
    <location>
        <begin position="646"/>
        <end position="902"/>
    </location>
</feature>
<evidence type="ECO:0000256" key="1">
    <source>
        <dbReference type="SAM" id="MobiDB-lite"/>
    </source>
</evidence>
<evidence type="ECO:0000256" key="2">
    <source>
        <dbReference type="SAM" id="Phobius"/>
    </source>
</evidence>
<dbReference type="RefSeq" id="XP_011019804.1">
    <property type="nucleotide sequence ID" value="XM_011021502.1"/>
</dbReference>
<organism evidence="4 5">
    <name type="scientific">Populus euphratica</name>
    <name type="common">Euphrates poplar</name>
    <dbReference type="NCBI Taxonomy" id="75702"/>
    <lineage>
        <taxon>Eukaryota</taxon>
        <taxon>Viridiplantae</taxon>
        <taxon>Streptophyta</taxon>
        <taxon>Embryophyta</taxon>
        <taxon>Tracheophyta</taxon>
        <taxon>Spermatophyta</taxon>
        <taxon>Magnoliopsida</taxon>
        <taxon>eudicotyledons</taxon>
        <taxon>Gunneridae</taxon>
        <taxon>Pentapetalae</taxon>
        <taxon>rosids</taxon>
        <taxon>fabids</taxon>
        <taxon>Malpighiales</taxon>
        <taxon>Salicaceae</taxon>
        <taxon>Saliceae</taxon>
        <taxon>Populus</taxon>
    </lineage>
</organism>
<evidence type="ECO:0000313" key="4">
    <source>
        <dbReference type="Proteomes" id="UP000694918"/>
    </source>
</evidence>
<dbReference type="GeneID" id="105122410"/>
<name>A0AAJ6TZ37_POPEU</name>
<evidence type="ECO:0000259" key="3">
    <source>
        <dbReference type="PROSITE" id="PS52045"/>
    </source>
</evidence>
<keyword evidence="2" id="KW-1133">Transmembrane helix</keyword>
<dbReference type="InterPro" id="IPR004314">
    <property type="entry name" value="Neprosin"/>
</dbReference>
<dbReference type="Pfam" id="PF14365">
    <property type="entry name" value="Neprosin_AP"/>
    <property type="match status" value="2"/>
</dbReference>
<dbReference type="Gene3D" id="3.90.1320.10">
    <property type="entry name" value="Outer-capsid protein sigma 3, large lobe"/>
    <property type="match status" value="2"/>
</dbReference>
<dbReference type="PANTHER" id="PTHR31589">
    <property type="entry name" value="PROTEIN, PUTATIVE (DUF239)-RELATED-RELATED"/>
    <property type="match status" value="1"/>
</dbReference>
<feature type="transmembrane region" description="Helical" evidence="2">
    <location>
        <begin position="12"/>
        <end position="29"/>
    </location>
</feature>
<feature type="domain" description="Neprosin PEP catalytic" evidence="3">
    <location>
        <begin position="171"/>
        <end position="469"/>
    </location>
</feature>
<protein>
    <submittedName>
        <fullName evidence="5">LOW QUALITY PROTEIN: uncharacterized protein LOC105122410</fullName>
    </submittedName>
</protein>
<dbReference type="InterPro" id="IPR053168">
    <property type="entry name" value="Glutamic_endopeptidase"/>
</dbReference>
<dbReference type="PANTHER" id="PTHR31589:SF2">
    <property type="entry name" value="ASLB (DUF239)-RELATED"/>
    <property type="match status" value="1"/>
</dbReference>
<sequence length="902" mass="101700">MAGSFCSRGLPLEGMVILLGIIIFGFGIGECNLMPGKKILEVREKIKHLKSNTVSRLQRGDGDIIDCIDIYKQPAFDHPALRNHTIQMAPSYDPNIEETATKANRLQNQDSSMSLASRLWQKSGSCPKGTIPVRRLPQKVPLKTNSLEDYGRKKPSYSPRLTRINKDISSNLQQSNRSVAILLTEGYSYSGVKGDIKVWNPHVESDDEYSTSQVSLKSGPYYDFESVEAGWAVSKTLLIRTVFDLHNSKLHNCILFVDSVQCSFSCIKSDFPEHFSTLQVNPSVYGDRKTRLFVYWTADASKKTGCFDLTCPGFVQTSGEIALGAAIYPLSVPSGLPYQITLFIFKDPNTGNWWVQYGEKINLGYWPPDLFAWLRGNAETAEWGGEVYSSKLEHPPHTKTAMGNGQFPDYVSGNSGCIKRMRIRENSLVLKFPEWVSTFLDEYRCYDAEYIGDYIEDPEFYYGGPGQNPLNGVNGKTKARKHRSEINRRLKLLNKPAVKTIKNLHKIELTPCFFLLIKARIASLMYCQLVLFLQSEDGDIIACVDIYKQPAFDHPALKNHTIQMQPSFIPSTETPNGERENSRPVVSQLWKKRGSCPKGTIPIRRIRRQELLRTNGRKSPEHLKGTNKTATQDRFMHLNNTKGPIHYPTPENRSTAILLTYGYNYVGASAEINVWNPRVERLPEFTTAQIWLKSGAVNNFESVEAGWTVHPAEYSDARTRFFVYWTVDGYKKTGCFDLTCYGFVQTSTEIALGGAVEPGSSSFQQQYVLPINIFMDPTTTNWWLVCQNIAVGYWPGSLFSSLKHSATSVEWGGQVYSVNVRKTPHTKTAMGSGYDADELYGFACFIGQPRILDYSKSYKYPTFVAVWQDEYNCYSAINYKAGNANDEATFFFGGPGQSYRCP</sequence>
<dbReference type="PROSITE" id="PS52045">
    <property type="entry name" value="NEPROSIN_PEP_CD"/>
    <property type="match status" value="2"/>
</dbReference>
<dbReference type="AlphaFoldDB" id="A0AAJ6TZ37"/>
<keyword evidence="2" id="KW-0812">Transmembrane</keyword>
<dbReference type="Proteomes" id="UP000694918">
    <property type="component" value="Unplaced"/>
</dbReference>
<feature type="region of interest" description="Disordered" evidence="1">
    <location>
        <begin position="567"/>
        <end position="587"/>
    </location>
</feature>